<keyword evidence="3" id="KW-1185">Reference proteome</keyword>
<feature type="compositionally biased region" description="Polar residues" evidence="1">
    <location>
        <begin position="277"/>
        <end position="291"/>
    </location>
</feature>
<evidence type="ECO:0000313" key="3">
    <source>
        <dbReference type="Proteomes" id="UP001172684"/>
    </source>
</evidence>
<feature type="region of interest" description="Disordered" evidence="1">
    <location>
        <begin position="245"/>
        <end position="315"/>
    </location>
</feature>
<accession>A0ABQ9NNG4</accession>
<evidence type="ECO:0000256" key="1">
    <source>
        <dbReference type="SAM" id="MobiDB-lite"/>
    </source>
</evidence>
<sequence>MAATVRQPLGGLDATRLQSITSMKNRQNAIVAALSSDKSTLSSPAKRRYEPSSFDDENDSENIDPSLFHSPPKRSKNLNGTPQKVSKFVLTDAAPFTRPIATPSSTRLSSALARPTTISLPATSNATPISTSRGSPKNKRVGILSNRRKSSSPYTRVDPPSYFRTSRNSSSGLPFSIDAALSGTISSYTPKSSPTTPPLAETPAPVTPAVEAAMPKSWFFEIHEDTPEQEATNLMEHSAVCLDISSDDDCDTKRKSEDSERGKENIPPSDFLAGPMNSASGSASLNSTQAEAATEPVKPKSRRHREKDAMDEDRVALGDLPAADYYGEGLDASSFVFVDGTAPEKPSGLSKEYKDFDFEASADVSAKASATDVKDVQVEEVVPQDASSAAEIKVFEEA</sequence>
<evidence type="ECO:0000313" key="2">
    <source>
        <dbReference type="EMBL" id="KAJ9659459.1"/>
    </source>
</evidence>
<feature type="compositionally biased region" description="Polar residues" evidence="1">
    <location>
        <begin position="119"/>
        <end position="135"/>
    </location>
</feature>
<feature type="region of interest" description="Disordered" evidence="1">
    <location>
        <begin position="33"/>
        <end position="81"/>
    </location>
</feature>
<protein>
    <recommendedName>
        <fullName evidence="4">Thymidylate kinase protein</fullName>
    </recommendedName>
</protein>
<feature type="region of interest" description="Disordered" evidence="1">
    <location>
        <begin position="119"/>
        <end position="169"/>
    </location>
</feature>
<feature type="compositionally biased region" description="Basic residues" evidence="1">
    <location>
        <begin position="136"/>
        <end position="150"/>
    </location>
</feature>
<name>A0ABQ9NNG4_9PEZI</name>
<comment type="caution">
    <text evidence="2">The sequence shown here is derived from an EMBL/GenBank/DDBJ whole genome shotgun (WGS) entry which is preliminary data.</text>
</comment>
<dbReference type="EMBL" id="JAPDRL010000075">
    <property type="protein sequence ID" value="KAJ9659459.1"/>
    <property type="molecule type" value="Genomic_DNA"/>
</dbReference>
<proteinExistence type="predicted"/>
<dbReference type="Proteomes" id="UP001172684">
    <property type="component" value="Unassembled WGS sequence"/>
</dbReference>
<reference evidence="2" key="1">
    <citation type="submission" date="2022-10" db="EMBL/GenBank/DDBJ databases">
        <title>Culturing micro-colonial fungi from biological soil crusts in the Mojave desert and describing Neophaeococcomyces mojavensis, and introducing the new genera and species Taxawa tesnikishii.</title>
        <authorList>
            <person name="Kurbessoian T."/>
            <person name="Stajich J.E."/>
        </authorList>
    </citation>
    <scope>NUCLEOTIDE SEQUENCE</scope>
    <source>
        <strain evidence="2">TK_1</strain>
    </source>
</reference>
<evidence type="ECO:0008006" key="4">
    <source>
        <dbReference type="Google" id="ProtNLM"/>
    </source>
</evidence>
<feature type="compositionally biased region" description="Basic and acidic residues" evidence="1">
    <location>
        <begin position="251"/>
        <end position="264"/>
    </location>
</feature>
<feature type="compositionally biased region" description="Acidic residues" evidence="1">
    <location>
        <begin position="53"/>
        <end position="62"/>
    </location>
</feature>
<gene>
    <name evidence="2" type="ORF">H2201_007350</name>
</gene>
<feature type="compositionally biased region" description="Basic and acidic residues" evidence="1">
    <location>
        <begin position="306"/>
        <end position="315"/>
    </location>
</feature>
<organism evidence="2 3">
    <name type="scientific">Coniosporium apollinis</name>
    <dbReference type="NCBI Taxonomy" id="61459"/>
    <lineage>
        <taxon>Eukaryota</taxon>
        <taxon>Fungi</taxon>
        <taxon>Dikarya</taxon>
        <taxon>Ascomycota</taxon>
        <taxon>Pezizomycotina</taxon>
        <taxon>Dothideomycetes</taxon>
        <taxon>Dothideomycetes incertae sedis</taxon>
        <taxon>Coniosporium</taxon>
    </lineage>
</organism>